<keyword evidence="3" id="KW-1185">Reference proteome</keyword>
<name>A0A6G4X7F2_9ACTN</name>
<dbReference type="InterPro" id="IPR025637">
    <property type="entry name" value="DUF4333"/>
</dbReference>
<evidence type="ECO:0000259" key="1">
    <source>
        <dbReference type="Pfam" id="PF14230"/>
    </source>
</evidence>
<dbReference type="Pfam" id="PF14230">
    <property type="entry name" value="DUF4333"/>
    <property type="match status" value="1"/>
</dbReference>
<protein>
    <submittedName>
        <fullName evidence="2">DUF4333 domain-containing protein</fullName>
    </submittedName>
</protein>
<reference evidence="2 3" key="1">
    <citation type="submission" date="2020-02" db="EMBL/GenBank/DDBJ databases">
        <title>Whole-genome analyses of novel actinobacteria.</title>
        <authorList>
            <person name="Sahin N."/>
            <person name="Tatar D."/>
        </authorList>
    </citation>
    <scope>NUCLEOTIDE SEQUENCE [LARGE SCALE GENOMIC DNA]</scope>
    <source>
        <strain evidence="2 3">SB3404</strain>
    </source>
</reference>
<gene>
    <name evidence="2" type="ORF">G5C65_33605</name>
</gene>
<evidence type="ECO:0000313" key="3">
    <source>
        <dbReference type="Proteomes" id="UP000477722"/>
    </source>
</evidence>
<feature type="domain" description="DUF4333" evidence="1">
    <location>
        <begin position="2"/>
        <end position="76"/>
    </location>
</feature>
<dbReference type="AlphaFoldDB" id="A0A6G4X7F2"/>
<accession>A0A6G4X7F2</accession>
<organism evidence="2 3">
    <name type="scientific">Streptomyces boncukensis</name>
    <dbReference type="NCBI Taxonomy" id="2711219"/>
    <lineage>
        <taxon>Bacteria</taxon>
        <taxon>Bacillati</taxon>
        <taxon>Actinomycetota</taxon>
        <taxon>Actinomycetes</taxon>
        <taxon>Kitasatosporales</taxon>
        <taxon>Streptomycetaceae</taxon>
        <taxon>Streptomyces</taxon>
    </lineage>
</organism>
<dbReference type="EMBL" id="JAAKZZ010000647">
    <property type="protein sequence ID" value="NGO73183.1"/>
    <property type="molecule type" value="Genomic_DNA"/>
</dbReference>
<proteinExistence type="predicted"/>
<comment type="caution">
    <text evidence="2">The sequence shown here is derived from an EMBL/GenBank/DDBJ whole genome shotgun (WGS) entry which is preliminary data.</text>
</comment>
<evidence type="ECO:0000313" key="2">
    <source>
        <dbReference type="EMBL" id="NGO73183.1"/>
    </source>
</evidence>
<dbReference type="Proteomes" id="UP000477722">
    <property type="component" value="Unassembled WGS sequence"/>
</dbReference>
<sequence>MTACSVETGSSNDSVGTEELEKKVDRLLTEKVGQSPKDIDCPDKLKAEEGAKTRCTLTASDGTRIGVTVTAGERDGDKSVRLDIKVDDEPQ</sequence>